<dbReference type="SUPFAM" id="SSF53383">
    <property type="entry name" value="PLP-dependent transferases"/>
    <property type="match status" value="1"/>
</dbReference>
<dbReference type="RefSeq" id="WP_265542996.1">
    <property type="nucleotide sequence ID" value="NZ_CP098740.1"/>
</dbReference>
<dbReference type="PANTHER" id="PTHR11808:SF85">
    <property type="entry name" value="CYSTATHIONINE GAMMA-LYASE-RELATED"/>
    <property type="match status" value="1"/>
</dbReference>
<keyword evidence="2 3" id="KW-0663">Pyridoxal phosphate</keyword>
<dbReference type="EMBL" id="CP098740">
    <property type="protein sequence ID" value="UZK55372.1"/>
    <property type="molecule type" value="Genomic_DNA"/>
</dbReference>
<comment type="similarity">
    <text evidence="3">Belongs to the trans-sulfuration enzymes family.</text>
</comment>
<keyword evidence="5" id="KW-0456">Lyase</keyword>
<dbReference type="Pfam" id="PF01053">
    <property type="entry name" value="Cys_Met_Meta_PP"/>
    <property type="match status" value="1"/>
</dbReference>
<feature type="region of interest" description="Disordered" evidence="4">
    <location>
        <begin position="1"/>
        <end position="22"/>
    </location>
</feature>
<proteinExistence type="inferred from homology"/>
<dbReference type="InterPro" id="IPR015421">
    <property type="entry name" value="PyrdxlP-dep_Trfase_major"/>
</dbReference>
<dbReference type="Gene3D" id="3.90.1150.10">
    <property type="entry name" value="Aspartate Aminotransferase, domain 1"/>
    <property type="match status" value="1"/>
</dbReference>
<dbReference type="PANTHER" id="PTHR11808">
    <property type="entry name" value="TRANS-SULFURATION ENZYME FAMILY MEMBER"/>
    <property type="match status" value="1"/>
</dbReference>
<sequence>MSTQGDGTRAVRAGLPEPQQYEPTLPGPVFAAHFHLSGEPTGPYTYGRDGNPTWTRLEQAIGELEAPGEDVETTVFASGMAAISAVLFSQARSGDAVVLPDDGYQALPLLREQLEAYGVEVRTAPTGGDAQLAVLEGAKLLWLETPSNPGLDVCDVRRLVEAAHAGGTLVAVDNTLATPLGQRPLELGADFSVASDTKGMTGHGDVLLGHVTCRNPELTAGVRRWRKIAGAIPGPMEAWLAHRSLATLELRIERQCANALVLAEVLAKHQAVSGLRYPGLPTDPSYANAVRQMRRFGSVVSFVLADRETAERFLAALRLVEDATSFGGVRSTAERRGRWGGDSVPEGFIRFSVGAENPADLVADVEQALAAATAGS</sequence>
<evidence type="ECO:0000313" key="5">
    <source>
        <dbReference type="EMBL" id="UZK55372.1"/>
    </source>
</evidence>
<evidence type="ECO:0000313" key="6">
    <source>
        <dbReference type="Proteomes" id="UP001164963"/>
    </source>
</evidence>
<dbReference type="GO" id="GO:0016829">
    <property type="term" value="F:lyase activity"/>
    <property type="evidence" value="ECO:0007669"/>
    <property type="project" value="UniProtKB-KW"/>
</dbReference>
<dbReference type="InterPro" id="IPR000277">
    <property type="entry name" value="Cys/Met-Metab_PyrdxlP-dep_enz"/>
</dbReference>
<dbReference type="InterPro" id="IPR015424">
    <property type="entry name" value="PyrdxlP-dep_Trfase"/>
</dbReference>
<keyword evidence="6" id="KW-1185">Reference proteome</keyword>
<gene>
    <name evidence="5" type="ORF">NEH16_15690</name>
</gene>
<evidence type="ECO:0000256" key="4">
    <source>
        <dbReference type="SAM" id="MobiDB-lite"/>
    </source>
</evidence>
<evidence type="ECO:0000256" key="3">
    <source>
        <dbReference type="RuleBase" id="RU362118"/>
    </source>
</evidence>
<dbReference type="EC" id="4.4.1.1" evidence="5"/>
<evidence type="ECO:0000256" key="1">
    <source>
        <dbReference type="ARBA" id="ARBA00001933"/>
    </source>
</evidence>
<dbReference type="CDD" id="cd00614">
    <property type="entry name" value="CGS_like"/>
    <property type="match status" value="1"/>
</dbReference>
<name>A0ABY6PSW1_9ACTN</name>
<dbReference type="Proteomes" id="UP001164963">
    <property type="component" value="Chromosome"/>
</dbReference>
<dbReference type="NCBIfam" id="NF005758">
    <property type="entry name" value="PRK07582.1"/>
    <property type="match status" value="1"/>
</dbReference>
<protein>
    <submittedName>
        <fullName evidence="5">Cystathionine gamma-lyase</fullName>
        <ecNumber evidence="5">4.4.1.1</ecNumber>
    </submittedName>
</protein>
<reference evidence="5" key="1">
    <citation type="journal article" date="2022" name="Front. Microbiol.">
        <title>Mirubactin C rescues the lethal effect of cell wall biosynthesis mutations in Bacillus subtilis.</title>
        <authorList>
            <person name="Kepplinger B."/>
            <person name="Wen X."/>
            <person name="Tyler A.R."/>
            <person name="Kim B.Y."/>
            <person name="Brown J."/>
            <person name="Banks P."/>
            <person name="Dashti Y."/>
            <person name="Mackenzie E.S."/>
            <person name="Wills C."/>
            <person name="Kawai Y."/>
            <person name="Waldron K.J."/>
            <person name="Allenby N.E.E."/>
            <person name="Wu L.J."/>
            <person name="Hall M.J."/>
            <person name="Errington J."/>
        </authorList>
    </citation>
    <scope>NUCLEOTIDE SEQUENCE</scope>
    <source>
        <strain evidence="5">MDA8-470</strain>
    </source>
</reference>
<dbReference type="PIRSF" id="PIRSF001434">
    <property type="entry name" value="CGS"/>
    <property type="match status" value="1"/>
</dbReference>
<dbReference type="InterPro" id="IPR015422">
    <property type="entry name" value="PyrdxlP-dep_Trfase_small"/>
</dbReference>
<organism evidence="5 6">
    <name type="scientific">Streptomyces drozdowiczii</name>
    <dbReference type="NCBI Taxonomy" id="202862"/>
    <lineage>
        <taxon>Bacteria</taxon>
        <taxon>Bacillati</taxon>
        <taxon>Actinomycetota</taxon>
        <taxon>Actinomycetes</taxon>
        <taxon>Kitasatosporales</taxon>
        <taxon>Streptomycetaceae</taxon>
        <taxon>Streptomyces</taxon>
    </lineage>
</organism>
<evidence type="ECO:0000256" key="2">
    <source>
        <dbReference type="ARBA" id="ARBA00022898"/>
    </source>
</evidence>
<dbReference type="Gene3D" id="3.40.640.10">
    <property type="entry name" value="Type I PLP-dependent aspartate aminotransferase-like (Major domain)"/>
    <property type="match status" value="1"/>
</dbReference>
<comment type="cofactor">
    <cofactor evidence="1 3">
        <name>pyridoxal 5'-phosphate</name>
        <dbReference type="ChEBI" id="CHEBI:597326"/>
    </cofactor>
</comment>
<accession>A0ABY6PSW1</accession>